<dbReference type="GO" id="GO:0008360">
    <property type="term" value="P:regulation of cell shape"/>
    <property type="evidence" value="ECO:0007669"/>
    <property type="project" value="UniProtKB-KW"/>
</dbReference>
<dbReference type="PANTHER" id="PTHR30474:SF2">
    <property type="entry name" value="PEPTIDOGLYCAN GLYCOSYLTRANSFERASE FTSW-RELATED"/>
    <property type="match status" value="1"/>
</dbReference>
<comment type="catalytic activity">
    <reaction evidence="15">
        <text>[GlcNAc-(1-&gt;4)-Mur2Ac(oyl-L-Ala-gamma-D-Glu-L-Lys-D-Ala-D-Ala)](n)-di-trans,octa-cis-undecaprenyl diphosphate + beta-D-GlcNAc-(1-&gt;4)-Mur2Ac(oyl-L-Ala-gamma-D-Glu-L-Lys-D-Ala-D-Ala)-di-trans,octa-cis-undecaprenyl diphosphate = [GlcNAc-(1-&gt;4)-Mur2Ac(oyl-L-Ala-gamma-D-Glu-L-Lys-D-Ala-D-Ala)](n+1)-di-trans,octa-cis-undecaprenyl diphosphate + di-trans,octa-cis-undecaprenyl diphosphate + H(+)</text>
        <dbReference type="Rhea" id="RHEA:23708"/>
        <dbReference type="Rhea" id="RHEA-COMP:9602"/>
        <dbReference type="Rhea" id="RHEA-COMP:9603"/>
        <dbReference type="ChEBI" id="CHEBI:15378"/>
        <dbReference type="ChEBI" id="CHEBI:58405"/>
        <dbReference type="ChEBI" id="CHEBI:60033"/>
        <dbReference type="ChEBI" id="CHEBI:78435"/>
        <dbReference type="EC" id="2.4.99.28"/>
    </reaction>
</comment>
<proteinExistence type="inferred from homology"/>
<dbReference type="STRING" id="1423820.FC64_GL001029"/>
<dbReference type="GO" id="GO:0032153">
    <property type="term" value="C:cell division site"/>
    <property type="evidence" value="ECO:0007669"/>
    <property type="project" value="TreeGrafter"/>
</dbReference>
<evidence type="ECO:0000256" key="5">
    <source>
        <dbReference type="ARBA" id="ARBA00022960"/>
    </source>
</evidence>
<keyword evidence="18" id="KW-0131">Cell cycle</keyword>
<keyword evidence="8 17" id="KW-0472">Membrane</keyword>
<dbReference type="EC" id="2.4.99.28" evidence="14"/>
<feature type="transmembrane region" description="Helical" evidence="17">
    <location>
        <begin position="47"/>
        <end position="68"/>
    </location>
</feature>
<gene>
    <name evidence="18" type="ORF">FC64_GL001029</name>
</gene>
<keyword evidence="7 17" id="KW-1133">Transmembrane helix</keyword>
<dbReference type="GO" id="GO:0015648">
    <property type="term" value="F:lipid-linked peptidoglycan transporter activity"/>
    <property type="evidence" value="ECO:0007669"/>
    <property type="project" value="TreeGrafter"/>
</dbReference>
<dbReference type="PATRIC" id="fig|1423820.4.peg.1053"/>
<keyword evidence="6" id="KW-0573">Peptidoglycan synthesis</keyword>
<evidence type="ECO:0000256" key="15">
    <source>
        <dbReference type="ARBA" id="ARBA00049902"/>
    </source>
</evidence>
<dbReference type="Proteomes" id="UP000051291">
    <property type="component" value="Unassembled WGS sequence"/>
</dbReference>
<evidence type="ECO:0000256" key="9">
    <source>
        <dbReference type="ARBA" id="ARBA00032370"/>
    </source>
</evidence>
<dbReference type="GO" id="GO:0005886">
    <property type="term" value="C:plasma membrane"/>
    <property type="evidence" value="ECO:0007669"/>
    <property type="project" value="TreeGrafter"/>
</dbReference>
<evidence type="ECO:0000256" key="2">
    <source>
        <dbReference type="ARBA" id="ARBA00022676"/>
    </source>
</evidence>
<keyword evidence="4 17" id="KW-0812">Transmembrane</keyword>
<feature type="transmembrane region" description="Helical" evidence="17">
    <location>
        <begin position="152"/>
        <end position="184"/>
    </location>
</feature>
<sequence length="399" mass="45343">MLKKIREKLKYFDWMLFIPYAILCVIGILMVYSASSINLSYVGINSASYMIKQAAYVVVGMILMFLLAHFKTKWWVNSKLLMAGFFVMAILLIIARFFTNAINGANGWIPLGFISIQPSEFAKLFNILFCAYTFSNWADRREQGLGHGNGPYFFIVIILGLILIEPDVGGFMINFAIIMIMYLTYRDPETSKWNRVNNPTFLIGLIILFIIMLQVPRLKFIQDLSSHFYQIQRFTAFYHPFKYSTSVGRQLVNSYYAISNGGFFGLGLGNSIEKRGYLPEPYTDFILSVTTEELGFIGAAVLIILLLFIILRIYLVGIRSNNLYNRLFCFGVGTFIFVESFFNIGAVIGLLPITGVTFPFVSYGGSSMLVLSAALGMVMNISANQKRRTEIDPFEYYKK</sequence>
<dbReference type="PROSITE" id="PS00428">
    <property type="entry name" value="FTSW_RODA_SPOVE"/>
    <property type="match status" value="1"/>
</dbReference>
<dbReference type="PANTHER" id="PTHR30474">
    <property type="entry name" value="CELL CYCLE PROTEIN"/>
    <property type="match status" value="1"/>
</dbReference>
<evidence type="ECO:0000256" key="14">
    <source>
        <dbReference type="ARBA" id="ARBA00044770"/>
    </source>
</evidence>
<evidence type="ECO:0000256" key="4">
    <source>
        <dbReference type="ARBA" id="ARBA00022692"/>
    </source>
</evidence>
<dbReference type="InterPro" id="IPR018365">
    <property type="entry name" value="Cell_cycle_FtsW-rel_CS"/>
</dbReference>
<dbReference type="GO" id="GO:0009252">
    <property type="term" value="P:peptidoglycan biosynthetic process"/>
    <property type="evidence" value="ECO:0007669"/>
    <property type="project" value="UniProtKB-KW"/>
</dbReference>
<evidence type="ECO:0000313" key="18">
    <source>
        <dbReference type="EMBL" id="KRM51836.1"/>
    </source>
</evidence>
<evidence type="ECO:0000256" key="10">
    <source>
        <dbReference type="ARBA" id="ARBA00033270"/>
    </source>
</evidence>
<evidence type="ECO:0000256" key="13">
    <source>
        <dbReference type="ARBA" id="ARBA00041418"/>
    </source>
</evidence>
<feature type="transmembrane region" description="Helical" evidence="17">
    <location>
        <begin position="196"/>
        <end position="215"/>
    </location>
</feature>
<name>A0A0R1ZM44_9LACO</name>
<evidence type="ECO:0000256" key="8">
    <source>
        <dbReference type="ARBA" id="ARBA00023136"/>
    </source>
</evidence>
<evidence type="ECO:0000256" key="12">
    <source>
        <dbReference type="ARBA" id="ARBA00041185"/>
    </source>
</evidence>
<evidence type="ECO:0000256" key="17">
    <source>
        <dbReference type="SAM" id="Phobius"/>
    </source>
</evidence>
<dbReference type="InterPro" id="IPR001182">
    <property type="entry name" value="FtsW/RodA"/>
</dbReference>
<accession>A0A0R1ZM44</accession>
<comment type="subcellular location">
    <subcellularLocation>
        <location evidence="1">Membrane</location>
        <topology evidence="1">Multi-pass membrane protein</topology>
    </subcellularLocation>
</comment>
<feature type="transmembrane region" description="Helical" evidence="17">
    <location>
        <begin position="327"/>
        <end position="354"/>
    </location>
</feature>
<evidence type="ECO:0000256" key="16">
    <source>
        <dbReference type="ARBA" id="ARBA00049966"/>
    </source>
</evidence>
<evidence type="ECO:0000256" key="7">
    <source>
        <dbReference type="ARBA" id="ARBA00022989"/>
    </source>
</evidence>
<feature type="transmembrane region" description="Helical" evidence="17">
    <location>
        <begin position="294"/>
        <end position="315"/>
    </location>
</feature>
<protein>
    <recommendedName>
        <fullName evidence="12">Probable peptidoglycan glycosyltransferase FtsW</fullName>
        <ecNumber evidence="14">2.4.99.28</ecNumber>
    </recommendedName>
    <alternativeName>
        <fullName evidence="13">Cell division protein FtsW</fullName>
    </alternativeName>
    <alternativeName>
        <fullName evidence="10">Cell wall polymerase</fullName>
    </alternativeName>
    <alternativeName>
        <fullName evidence="9">Peptidoglycan polymerase</fullName>
    </alternativeName>
</protein>
<reference evidence="18 19" key="1">
    <citation type="journal article" date="2015" name="Genome Announc.">
        <title>Expanding the biotechnology potential of lactobacilli through comparative genomics of 213 strains and associated genera.</title>
        <authorList>
            <person name="Sun Z."/>
            <person name="Harris H.M."/>
            <person name="McCann A."/>
            <person name="Guo C."/>
            <person name="Argimon S."/>
            <person name="Zhang W."/>
            <person name="Yang X."/>
            <person name="Jeffery I.B."/>
            <person name="Cooney J.C."/>
            <person name="Kagawa T.F."/>
            <person name="Liu W."/>
            <person name="Song Y."/>
            <person name="Salvetti E."/>
            <person name="Wrobel A."/>
            <person name="Rasinkangas P."/>
            <person name="Parkhill J."/>
            <person name="Rea M.C."/>
            <person name="O'Sullivan O."/>
            <person name="Ritari J."/>
            <person name="Douillard F.P."/>
            <person name="Paul Ross R."/>
            <person name="Yang R."/>
            <person name="Briner A.E."/>
            <person name="Felis G.E."/>
            <person name="de Vos W.M."/>
            <person name="Barrangou R."/>
            <person name="Klaenhammer T.R."/>
            <person name="Caufield P.W."/>
            <person name="Cui Y."/>
            <person name="Zhang H."/>
            <person name="O'Toole P.W."/>
        </authorList>
    </citation>
    <scope>NUCLEOTIDE SEQUENCE [LARGE SCALE GENOMIC DNA]</scope>
    <source>
        <strain evidence="18 19">DSM 20653</strain>
    </source>
</reference>
<dbReference type="GO" id="GO:0051301">
    <property type="term" value="P:cell division"/>
    <property type="evidence" value="ECO:0007669"/>
    <property type="project" value="UniProtKB-KW"/>
</dbReference>
<dbReference type="AlphaFoldDB" id="A0A0R1ZM44"/>
<keyword evidence="3" id="KW-0808">Transferase</keyword>
<dbReference type="Pfam" id="PF01098">
    <property type="entry name" value="FTSW_RODA_SPOVE"/>
    <property type="match status" value="1"/>
</dbReference>
<evidence type="ECO:0000256" key="3">
    <source>
        <dbReference type="ARBA" id="ARBA00022679"/>
    </source>
</evidence>
<comment type="similarity">
    <text evidence="11">Belongs to the SEDS family. FtsW subfamily.</text>
</comment>
<feature type="transmembrane region" description="Helical" evidence="17">
    <location>
        <begin position="80"/>
        <end position="98"/>
    </location>
</feature>
<organism evidence="18 19">
    <name type="scientific">Ligilactobacillus araffinosus DSM 20653</name>
    <dbReference type="NCBI Taxonomy" id="1423820"/>
    <lineage>
        <taxon>Bacteria</taxon>
        <taxon>Bacillati</taxon>
        <taxon>Bacillota</taxon>
        <taxon>Bacilli</taxon>
        <taxon>Lactobacillales</taxon>
        <taxon>Lactobacillaceae</taxon>
        <taxon>Ligilactobacillus</taxon>
    </lineage>
</organism>
<comment type="function">
    <text evidence="16">Peptidoglycan polymerase that is essential for cell division.</text>
</comment>
<evidence type="ECO:0000256" key="6">
    <source>
        <dbReference type="ARBA" id="ARBA00022984"/>
    </source>
</evidence>
<evidence type="ECO:0000256" key="11">
    <source>
        <dbReference type="ARBA" id="ARBA00038053"/>
    </source>
</evidence>
<keyword evidence="2" id="KW-0328">Glycosyltransferase</keyword>
<dbReference type="RefSeq" id="WP_057906882.1">
    <property type="nucleotide sequence ID" value="NZ_AYYZ01000029.1"/>
</dbReference>
<evidence type="ECO:0000256" key="1">
    <source>
        <dbReference type="ARBA" id="ARBA00004141"/>
    </source>
</evidence>
<dbReference type="GO" id="GO:0008955">
    <property type="term" value="F:peptidoglycan glycosyltransferase activity"/>
    <property type="evidence" value="ECO:0007669"/>
    <property type="project" value="UniProtKB-EC"/>
</dbReference>
<feature type="transmembrane region" description="Helical" evidence="17">
    <location>
        <begin position="12"/>
        <end position="35"/>
    </location>
</feature>
<evidence type="ECO:0000313" key="19">
    <source>
        <dbReference type="Proteomes" id="UP000051291"/>
    </source>
</evidence>
<dbReference type="EMBL" id="AYYZ01000029">
    <property type="protein sequence ID" value="KRM51836.1"/>
    <property type="molecule type" value="Genomic_DNA"/>
</dbReference>
<keyword evidence="5" id="KW-0133">Cell shape</keyword>
<keyword evidence="18" id="KW-0132">Cell division</keyword>
<keyword evidence="19" id="KW-1185">Reference proteome</keyword>
<comment type="caution">
    <text evidence="18">The sequence shown here is derived from an EMBL/GenBank/DDBJ whole genome shotgun (WGS) entry which is preliminary data.</text>
</comment>
<feature type="transmembrane region" description="Helical" evidence="17">
    <location>
        <begin position="360"/>
        <end position="381"/>
    </location>
</feature>